<accession>A0A5B7ELF1</accession>
<proteinExistence type="predicted"/>
<gene>
    <name evidence="2" type="ORF">E2C01_028801</name>
</gene>
<evidence type="ECO:0000313" key="3">
    <source>
        <dbReference type="Proteomes" id="UP000324222"/>
    </source>
</evidence>
<comment type="caution">
    <text evidence="2">The sequence shown here is derived from an EMBL/GenBank/DDBJ whole genome shotgun (WGS) entry which is preliminary data.</text>
</comment>
<evidence type="ECO:0000256" key="1">
    <source>
        <dbReference type="SAM" id="MobiDB-lite"/>
    </source>
</evidence>
<protein>
    <submittedName>
        <fullName evidence="2">Uncharacterized protein</fullName>
    </submittedName>
</protein>
<name>A0A5B7ELF1_PORTR</name>
<reference evidence="2 3" key="1">
    <citation type="submission" date="2019-05" db="EMBL/GenBank/DDBJ databases">
        <title>Another draft genome of Portunus trituberculatus and its Hox gene families provides insights of decapod evolution.</title>
        <authorList>
            <person name="Jeong J.-H."/>
            <person name="Song I."/>
            <person name="Kim S."/>
            <person name="Choi T."/>
            <person name="Kim D."/>
            <person name="Ryu S."/>
            <person name="Kim W."/>
        </authorList>
    </citation>
    <scope>NUCLEOTIDE SEQUENCE [LARGE SCALE GENOMIC DNA]</scope>
    <source>
        <tissue evidence="2">Muscle</tissue>
    </source>
</reference>
<dbReference type="Proteomes" id="UP000324222">
    <property type="component" value="Unassembled WGS sequence"/>
</dbReference>
<organism evidence="2 3">
    <name type="scientific">Portunus trituberculatus</name>
    <name type="common">Swimming crab</name>
    <name type="synonym">Neptunus trituberculatus</name>
    <dbReference type="NCBI Taxonomy" id="210409"/>
    <lineage>
        <taxon>Eukaryota</taxon>
        <taxon>Metazoa</taxon>
        <taxon>Ecdysozoa</taxon>
        <taxon>Arthropoda</taxon>
        <taxon>Crustacea</taxon>
        <taxon>Multicrustacea</taxon>
        <taxon>Malacostraca</taxon>
        <taxon>Eumalacostraca</taxon>
        <taxon>Eucarida</taxon>
        <taxon>Decapoda</taxon>
        <taxon>Pleocyemata</taxon>
        <taxon>Brachyura</taxon>
        <taxon>Eubrachyura</taxon>
        <taxon>Portunoidea</taxon>
        <taxon>Portunidae</taxon>
        <taxon>Portuninae</taxon>
        <taxon>Portunus</taxon>
    </lineage>
</organism>
<dbReference type="AlphaFoldDB" id="A0A5B7ELF1"/>
<sequence length="70" mass="7724">MEGGAHADSGKSKLNAAQRNNRRGSRSSLMEPMQPRLAAHAHHAPSQNTPGKTGYGWIRREPQHSLCHQQ</sequence>
<dbReference type="EMBL" id="VSRR010003262">
    <property type="protein sequence ID" value="MPC35380.1"/>
    <property type="molecule type" value="Genomic_DNA"/>
</dbReference>
<keyword evidence="3" id="KW-1185">Reference proteome</keyword>
<evidence type="ECO:0000313" key="2">
    <source>
        <dbReference type="EMBL" id="MPC35380.1"/>
    </source>
</evidence>
<feature type="region of interest" description="Disordered" evidence="1">
    <location>
        <begin position="1"/>
        <end position="70"/>
    </location>
</feature>